<evidence type="ECO:0000256" key="1">
    <source>
        <dbReference type="ARBA" id="ARBA00022618"/>
    </source>
</evidence>
<reference evidence="4 5" key="1">
    <citation type="submission" date="2018-06" db="EMBL/GenBank/DDBJ databases">
        <authorList>
            <consortium name="Pathogen Informatics"/>
            <person name="Doyle S."/>
        </authorList>
    </citation>
    <scope>NUCLEOTIDE SEQUENCE [LARGE SCALE GENOMIC DNA]</scope>
    <source>
        <strain evidence="4 5">NCTC12119</strain>
    </source>
</reference>
<evidence type="ECO:0000256" key="2">
    <source>
        <dbReference type="ARBA" id="ARBA00023125"/>
    </source>
</evidence>
<dbReference type="InterPro" id="IPR038463">
    <property type="entry name" value="CedA-like_sf"/>
</dbReference>
<evidence type="ECO:0000313" key="5">
    <source>
        <dbReference type="Proteomes" id="UP000255528"/>
    </source>
</evidence>
<dbReference type="GO" id="GO:0051301">
    <property type="term" value="P:cell division"/>
    <property type="evidence" value="ECO:0007669"/>
    <property type="project" value="UniProtKB-KW"/>
</dbReference>
<dbReference type="NCBIfam" id="NF007510">
    <property type="entry name" value="PRK10113.1"/>
    <property type="match status" value="1"/>
</dbReference>
<dbReference type="GO" id="GO:0003677">
    <property type="term" value="F:DNA binding"/>
    <property type="evidence" value="ECO:0007669"/>
    <property type="project" value="UniProtKB-KW"/>
</dbReference>
<keyword evidence="3" id="KW-0131">Cell cycle</keyword>
<dbReference type="Proteomes" id="UP000255528">
    <property type="component" value="Unassembled WGS sequence"/>
</dbReference>
<dbReference type="AlphaFoldDB" id="A0A381C935"/>
<dbReference type="Pfam" id="PF10729">
    <property type="entry name" value="CedA"/>
    <property type="match status" value="1"/>
</dbReference>
<organism evidence="4 5">
    <name type="scientific">Buttiauxella agrestis</name>
    <dbReference type="NCBI Taxonomy" id="82977"/>
    <lineage>
        <taxon>Bacteria</taxon>
        <taxon>Pseudomonadati</taxon>
        <taxon>Pseudomonadota</taxon>
        <taxon>Gammaproteobacteria</taxon>
        <taxon>Enterobacterales</taxon>
        <taxon>Enterobacteriaceae</taxon>
        <taxon>Buttiauxella</taxon>
    </lineage>
</organism>
<dbReference type="InterPro" id="IPR019666">
    <property type="entry name" value="Cell_div_activator_CedA"/>
</dbReference>
<name>A0A381C935_9ENTR</name>
<proteinExistence type="predicted"/>
<keyword evidence="1 4" id="KW-0132">Cell division</keyword>
<protein>
    <submittedName>
        <fullName evidence="4">Cell division activator CedA</fullName>
    </submittedName>
</protein>
<accession>A0A381C935</accession>
<gene>
    <name evidence="4" type="primary">cedA</name>
    <name evidence="4" type="ORF">NCTC12119_02852</name>
</gene>
<keyword evidence="2" id="KW-0238">DNA-binding</keyword>
<sequence length="117" mass="13496">MIKTSLTIGQGHLNARREGQFSAIIVKLFINLVLIPLPMKPLRQPNTRPVITYQPRVEPVPPAHAWRVEGFKDVWMLRNRYVAFVLVGNAFRQSPPFTLPEAAQRWAMQVRHENEIS</sequence>
<dbReference type="Gene3D" id="3.30.730.20">
    <property type="entry name" value="Cell division activator CedA"/>
    <property type="match status" value="1"/>
</dbReference>
<dbReference type="EMBL" id="UIGI01000001">
    <property type="protein sequence ID" value="SUW64347.1"/>
    <property type="molecule type" value="Genomic_DNA"/>
</dbReference>
<evidence type="ECO:0000313" key="4">
    <source>
        <dbReference type="EMBL" id="SUW64347.1"/>
    </source>
</evidence>
<evidence type="ECO:0000256" key="3">
    <source>
        <dbReference type="ARBA" id="ARBA00023306"/>
    </source>
</evidence>